<comment type="catalytic activity">
    <reaction evidence="6">
        <text>a quinone + sn-glycerol 3-phosphate = dihydroxyacetone phosphate + a quinol</text>
        <dbReference type="Rhea" id="RHEA:18977"/>
        <dbReference type="ChEBI" id="CHEBI:24646"/>
        <dbReference type="ChEBI" id="CHEBI:57597"/>
        <dbReference type="ChEBI" id="CHEBI:57642"/>
        <dbReference type="ChEBI" id="CHEBI:132124"/>
        <dbReference type="EC" id="1.1.5.3"/>
    </reaction>
</comment>
<dbReference type="PRINTS" id="PR01001">
    <property type="entry name" value="FADG3PDH"/>
</dbReference>
<keyword evidence="3 6" id="KW-0285">Flavoprotein</keyword>
<dbReference type="InterPro" id="IPR006076">
    <property type="entry name" value="FAD-dep_OxRdtase"/>
</dbReference>
<evidence type="ECO:0000259" key="8">
    <source>
        <dbReference type="Pfam" id="PF16901"/>
    </source>
</evidence>
<feature type="domain" description="Alpha-glycerophosphate oxidase C-terminal" evidence="8">
    <location>
        <begin position="387"/>
        <end position="483"/>
    </location>
</feature>
<dbReference type="RefSeq" id="WP_027313531.1">
    <property type="nucleotide sequence ID" value="NZ_JAUESS010000002.1"/>
</dbReference>
<dbReference type="NCBIfam" id="NF009906">
    <property type="entry name" value="PRK13369.1"/>
    <property type="match status" value="1"/>
</dbReference>
<dbReference type="NCBIfam" id="NF008899">
    <property type="entry name" value="PRK12266.1"/>
    <property type="match status" value="1"/>
</dbReference>
<comment type="cofactor">
    <cofactor evidence="1 6">
        <name>FAD</name>
        <dbReference type="ChEBI" id="CHEBI:57692"/>
    </cofactor>
</comment>
<comment type="caution">
    <text evidence="9">The sequence shown here is derived from an EMBL/GenBank/DDBJ whole genome shotgun (WGS) entry which is preliminary data.</text>
</comment>
<evidence type="ECO:0000256" key="6">
    <source>
        <dbReference type="RuleBase" id="RU361217"/>
    </source>
</evidence>
<dbReference type="PROSITE" id="PS00977">
    <property type="entry name" value="FAD_G3PDH_1"/>
    <property type="match status" value="1"/>
</dbReference>
<sequence length="508" mass="57500">MSESAQLPFDLVVIGGGINGVGIANDAAGRGLRVLLCEQADLASATSSASSKLIHGGLRYLEYYEFRLVKEALQEREVLLRKAPHIVWPLRFRLPHRPHLRPAWMIQAGLFLYDHLGKRVTLPASERIRFKAGSALQSHIHQGFEYSDCWVDDARMVVLNAMQARSLGAEIVTRTRCVHATRQTGQLWHLTLEHSESGEKRHVQARAVVNAAGPWVASFFDTALERRAPKQIRLVQGSHMVVPRLHNERQAYILQNDDKRIVFVIPYQDEFSLVGTTDLEYQGDPAKVTMTEGEIDYLLQVINAHFVTQTTRDQVQWTYAGVRPLLDDEADNPSAVTRDYTLELEDQQGKLPLISVFGGKITTYRKLAEAAVDKLAPYFPHMRAPWTAQSPLPGGGFADHSSLEQYLQQRYPWLPDRLNKRLVRSYGTLSLDILGNSQSLSQLGQHFGDTLYQAEVDYLTQYEWAQNSEDILWRRSKLGLFLSTEQQQQLGDYLAGHRPAWPKAVNHS</sequence>
<keyword evidence="10" id="KW-1185">Reference proteome</keyword>
<evidence type="ECO:0000313" key="10">
    <source>
        <dbReference type="Proteomes" id="UP001589628"/>
    </source>
</evidence>
<gene>
    <name evidence="9" type="primary">glpD</name>
    <name evidence="9" type="ORF">ACFFLH_00125</name>
</gene>
<dbReference type="Gene3D" id="3.30.9.10">
    <property type="entry name" value="D-Amino Acid Oxidase, subunit A, domain 2"/>
    <property type="match status" value="1"/>
</dbReference>
<protein>
    <recommendedName>
        <fullName evidence="6">Glycerol-3-phosphate dehydrogenase</fullName>
        <ecNumber evidence="6">1.1.5.3</ecNumber>
    </recommendedName>
</protein>
<dbReference type="SUPFAM" id="SSF51905">
    <property type="entry name" value="FAD/NAD(P)-binding domain"/>
    <property type="match status" value="1"/>
</dbReference>
<dbReference type="InterPro" id="IPR036188">
    <property type="entry name" value="FAD/NAD-bd_sf"/>
</dbReference>
<feature type="domain" description="FAD dependent oxidoreductase" evidence="7">
    <location>
        <begin position="10"/>
        <end position="329"/>
    </location>
</feature>
<dbReference type="Gene3D" id="1.10.8.870">
    <property type="entry name" value="Alpha-glycerophosphate oxidase, cap domain"/>
    <property type="match status" value="1"/>
</dbReference>
<proteinExistence type="inferred from homology"/>
<dbReference type="PROSITE" id="PS00978">
    <property type="entry name" value="FAD_G3PDH_2"/>
    <property type="match status" value="1"/>
</dbReference>
<organism evidence="9 10">
    <name type="scientific">Balneatrix alpica</name>
    <dbReference type="NCBI Taxonomy" id="75684"/>
    <lineage>
        <taxon>Bacteria</taxon>
        <taxon>Pseudomonadati</taxon>
        <taxon>Pseudomonadota</taxon>
        <taxon>Gammaproteobacteria</taxon>
        <taxon>Oceanospirillales</taxon>
        <taxon>Balneatrichaceae</taxon>
        <taxon>Balneatrix</taxon>
    </lineage>
</organism>
<dbReference type="EC" id="1.1.5.3" evidence="6"/>
<dbReference type="InterPro" id="IPR000447">
    <property type="entry name" value="G3P_DH_FAD-dep"/>
</dbReference>
<dbReference type="InterPro" id="IPR031656">
    <property type="entry name" value="DAO_C"/>
</dbReference>
<keyword evidence="5 6" id="KW-0560">Oxidoreductase</keyword>
<evidence type="ECO:0000256" key="5">
    <source>
        <dbReference type="ARBA" id="ARBA00023002"/>
    </source>
</evidence>
<evidence type="ECO:0000256" key="3">
    <source>
        <dbReference type="ARBA" id="ARBA00022630"/>
    </source>
</evidence>
<dbReference type="Gene3D" id="6.10.250.1890">
    <property type="match status" value="1"/>
</dbReference>
<dbReference type="PANTHER" id="PTHR11985">
    <property type="entry name" value="GLYCEROL-3-PHOSPHATE DEHYDROGENASE"/>
    <property type="match status" value="1"/>
</dbReference>
<dbReference type="Pfam" id="PF16901">
    <property type="entry name" value="DAO_C"/>
    <property type="match status" value="1"/>
</dbReference>
<name>A0ABV5Z6E9_9GAMM</name>
<dbReference type="Pfam" id="PF01266">
    <property type="entry name" value="DAO"/>
    <property type="match status" value="1"/>
</dbReference>
<evidence type="ECO:0000313" key="9">
    <source>
        <dbReference type="EMBL" id="MFB9884822.1"/>
    </source>
</evidence>
<accession>A0ABV5Z6E9</accession>
<evidence type="ECO:0000256" key="4">
    <source>
        <dbReference type="ARBA" id="ARBA00022827"/>
    </source>
</evidence>
<dbReference type="EMBL" id="JBHLZN010000001">
    <property type="protein sequence ID" value="MFB9884822.1"/>
    <property type="molecule type" value="Genomic_DNA"/>
</dbReference>
<reference evidence="9 10" key="1">
    <citation type="submission" date="2024-09" db="EMBL/GenBank/DDBJ databases">
        <authorList>
            <person name="Sun Q."/>
            <person name="Mori K."/>
        </authorList>
    </citation>
    <scope>NUCLEOTIDE SEQUENCE [LARGE SCALE GENOMIC DNA]</scope>
    <source>
        <strain evidence="9 10">ATCC 51285</strain>
    </source>
</reference>
<dbReference type="Gene3D" id="3.50.50.60">
    <property type="entry name" value="FAD/NAD(P)-binding domain"/>
    <property type="match status" value="1"/>
</dbReference>
<dbReference type="PANTHER" id="PTHR11985:SF15">
    <property type="entry name" value="GLYCEROL-3-PHOSPHATE DEHYDROGENASE, MITOCHONDRIAL"/>
    <property type="match status" value="1"/>
</dbReference>
<dbReference type="GO" id="GO:0004368">
    <property type="term" value="F:glycerol-3-phosphate dehydrogenase (quinone) activity"/>
    <property type="evidence" value="ECO:0007669"/>
    <property type="project" value="UniProtKB-EC"/>
</dbReference>
<evidence type="ECO:0000259" key="7">
    <source>
        <dbReference type="Pfam" id="PF01266"/>
    </source>
</evidence>
<comment type="similarity">
    <text evidence="2 6">Belongs to the FAD-dependent glycerol-3-phosphate dehydrogenase family.</text>
</comment>
<dbReference type="Proteomes" id="UP001589628">
    <property type="component" value="Unassembled WGS sequence"/>
</dbReference>
<keyword evidence="4" id="KW-0274">FAD</keyword>
<evidence type="ECO:0000256" key="2">
    <source>
        <dbReference type="ARBA" id="ARBA00007330"/>
    </source>
</evidence>
<dbReference type="InterPro" id="IPR038299">
    <property type="entry name" value="DAO_C_sf"/>
</dbReference>
<evidence type="ECO:0000256" key="1">
    <source>
        <dbReference type="ARBA" id="ARBA00001974"/>
    </source>
</evidence>